<sequence>SKRSDGSREPGLVGGAWCVQRSAMAECRRSPFQRERRREGGAYRNSPSLQISLMRISAFLISAQSTTSG</sequence>
<protein>
    <submittedName>
        <fullName evidence="1">Uncharacterized protein</fullName>
    </submittedName>
</protein>
<reference evidence="2" key="1">
    <citation type="submission" date="2022-10" db="EMBL/GenBank/DDBJ databases">
        <title>Genome assembly of Pristionchus species.</title>
        <authorList>
            <person name="Yoshida K."/>
            <person name="Sommer R.J."/>
        </authorList>
    </citation>
    <scope>NUCLEOTIDE SEQUENCE [LARGE SCALE GENOMIC DNA]</scope>
    <source>
        <strain evidence="2">RS5460</strain>
    </source>
</reference>
<evidence type="ECO:0000313" key="1">
    <source>
        <dbReference type="EMBL" id="GMR31044.1"/>
    </source>
</evidence>
<gene>
    <name evidence="1" type="ORF">PMAYCL1PPCAC_01239</name>
</gene>
<dbReference type="EMBL" id="BTRK01000001">
    <property type="protein sequence ID" value="GMR31044.1"/>
    <property type="molecule type" value="Genomic_DNA"/>
</dbReference>
<feature type="non-terminal residue" evidence="1">
    <location>
        <position position="69"/>
    </location>
</feature>
<organism evidence="1 2">
    <name type="scientific">Pristionchus mayeri</name>
    <dbReference type="NCBI Taxonomy" id="1317129"/>
    <lineage>
        <taxon>Eukaryota</taxon>
        <taxon>Metazoa</taxon>
        <taxon>Ecdysozoa</taxon>
        <taxon>Nematoda</taxon>
        <taxon>Chromadorea</taxon>
        <taxon>Rhabditida</taxon>
        <taxon>Rhabditina</taxon>
        <taxon>Diplogasteromorpha</taxon>
        <taxon>Diplogasteroidea</taxon>
        <taxon>Neodiplogasteridae</taxon>
        <taxon>Pristionchus</taxon>
    </lineage>
</organism>
<accession>A0AAN4Z0F6</accession>
<name>A0AAN4Z0F6_9BILA</name>
<proteinExistence type="predicted"/>
<keyword evidence="2" id="KW-1185">Reference proteome</keyword>
<dbReference type="AlphaFoldDB" id="A0AAN4Z0F6"/>
<evidence type="ECO:0000313" key="2">
    <source>
        <dbReference type="Proteomes" id="UP001328107"/>
    </source>
</evidence>
<comment type="caution">
    <text evidence="1">The sequence shown here is derived from an EMBL/GenBank/DDBJ whole genome shotgun (WGS) entry which is preliminary data.</text>
</comment>
<feature type="non-terminal residue" evidence="1">
    <location>
        <position position="1"/>
    </location>
</feature>
<dbReference type="Proteomes" id="UP001328107">
    <property type="component" value="Unassembled WGS sequence"/>
</dbReference>